<dbReference type="SUPFAM" id="SSF74653">
    <property type="entry name" value="TolA/TonB C-terminal domain"/>
    <property type="match status" value="1"/>
</dbReference>
<keyword evidence="3" id="KW-0813">Transport</keyword>
<evidence type="ECO:0000256" key="10">
    <source>
        <dbReference type="SAM" id="MobiDB-lite"/>
    </source>
</evidence>
<comment type="similarity">
    <text evidence="2">Belongs to the TonB family.</text>
</comment>
<evidence type="ECO:0000256" key="2">
    <source>
        <dbReference type="ARBA" id="ARBA00006555"/>
    </source>
</evidence>
<feature type="domain" description="TonB C-terminal" evidence="12">
    <location>
        <begin position="138"/>
        <end position="237"/>
    </location>
</feature>
<dbReference type="InterPro" id="IPR037682">
    <property type="entry name" value="TonB_C"/>
</dbReference>
<protein>
    <submittedName>
        <fullName evidence="13">Energy transducer TonB</fullName>
    </submittedName>
</protein>
<keyword evidence="8 11" id="KW-1133">Transmembrane helix</keyword>
<dbReference type="InterPro" id="IPR006260">
    <property type="entry name" value="TonB/TolA_C"/>
</dbReference>
<evidence type="ECO:0000313" key="13">
    <source>
        <dbReference type="EMBL" id="MFC3626496.1"/>
    </source>
</evidence>
<dbReference type="PANTHER" id="PTHR33446">
    <property type="entry name" value="PROTEIN TONB-RELATED"/>
    <property type="match status" value="1"/>
</dbReference>
<dbReference type="PANTHER" id="PTHR33446:SF11">
    <property type="entry name" value="TONB3"/>
    <property type="match status" value="1"/>
</dbReference>
<organism evidence="13 14">
    <name type="scientific">Vogesella amnigena</name>
    <dbReference type="NCBI Taxonomy" id="1507449"/>
    <lineage>
        <taxon>Bacteria</taxon>
        <taxon>Pseudomonadati</taxon>
        <taxon>Pseudomonadota</taxon>
        <taxon>Betaproteobacteria</taxon>
        <taxon>Neisseriales</taxon>
        <taxon>Chromobacteriaceae</taxon>
        <taxon>Vogesella</taxon>
    </lineage>
</organism>
<sequence length="237" mass="25184">MPAPHRFSPPPATVDPSLFKVAIMISLALHLLVLVAISGWLPSGAPAVNLPVSSLQVTLLPTPATKRPTQALLLAQHDSAGLLQQATQAKQAKIQDNNQPLAPENQQQATLSSPQRSTPRPQAQLGSAAIGVSWAGYVEDWRKRVERIGNQNYPAEVKAQNLYGSLELLVTIGADGALLDVRLLRSSGSPVLDAAALRIVQLAAPYPPFPASLAAEYGSLQVVRKWTFTTANQLAGS</sequence>
<evidence type="ECO:0000256" key="4">
    <source>
        <dbReference type="ARBA" id="ARBA00022475"/>
    </source>
</evidence>
<keyword evidence="5" id="KW-0997">Cell inner membrane</keyword>
<keyword evidence="14" id="KW-1185">Reference proteome</keyword>
<evidence type="ECO:0000256" key="7">
    <source>
        <dbReference type="ARBA" id="ARBA00022927"/>
    </source>
</evidence>
<dbReference type="EMBL" id="JBHRYH010000021">
    <property type="protein sequence ID" value="MFC3626496.1"/>
    <property type="molecule type" value="Genomic_DNA"/>
</dbReference>
<feature type="transmembrane region" description="Helical" evidence="11">
    <location>
        <begin position="21"/>
        <end position="41"/>
    </location>
</feature>
<dbReference type="RefSeq" id="WP_390279220.1">
    <property type="nucleotide sequence ID" value="NZ_JBHRYH010000021.1"/>
</dbReference>
<keyword evidence="6 11" id="KW-0812">Transmembrane</keyword>
<evidence type="ECO:0000256" key="1">
    <source>
        <dbReference type="ARBA" id="ARBA00004383"/>
    </source>
</evidence>
<evidence type="ECO:0000256" key="5">
    <source>
        <dbReference type="ARBA" id="ARBA00022519"/>
    </source>
</evidence>
<feature type="region of interest" description="Disordered" evidence="10">
    <location>
        <begin position="101"/>
        <end position="124"/>
    </location>
</feature>
<dbReference type="NCBIfam" id="TIGR01352">
    <property type="entry name" value="tonB_Cterm"/>
    <property type="match status" value="1"/>
</dbReference>
<dbReference type="PROSITE" id="PS52015">
    <property type="entry name" value="TONB_CTD"/>
    <property type="match status" value="1"/>
</dbReference>
<evidence type="ECO:0000256" key="11">
    <source>
        <dbReference type="SAM" id="Phobius"/>
    </source>
</evidence>
<keyword evidence="7" id="KW-0653">Protein transport</keyword>
<dbReference type="InterPro" id="IPR051045">
    <property type="entry name" value="TonB-dependent_transducer"/>
</dbReference>
<evidence type="ECO:0000256" key="3">
    <source>
        <dbReference type="ARBA" id="ARBA00022448"/>
    </source>
</evidence>
<keyword evidence="4" id="KW-1003">Cell membrane</keyword>
<evidence type="ECO:0000256" key="8">
    <source>
        <dbReference type="ARBA" id="ARBA00022989"/>
    </source>
</evidence>
<dbReference type="Proteomes" id="UP001595636">
    <property type="component" value="Unassembled WGS sequence"/>
</dbReference>
<evidence type="ECO:0000256" key="6">
    <source>
        <dbReference type="ARBA" id="ARBA00022692"/>
    </source>
</evidence>
<comment type="caution">
    <text evidence="13">The sequence shown here is derived from an EMBL/GenBank/DDBJ whole genome shotgun (WGS) entry which is preliminary data.</text>
</comment>
<proteinExistence type="inferred from homology"/>
<evidence type="ECO:0000313" key="14">
    <source>
        <dbReference type="Proteomes" id="UP001595636"/>
    </source>
</evidence>
<dbReference type="Gene3D" id="3.30.1150.10">
    <property type="match status" value="1"/>
</dbReference>
<reference evidence="14" key="1">
    <citation type="journal article" date="2019" name="Int. J. Syst. Evol. Microbiol.">
        <title>The Global Catalogue of Microorganisms (GCM) 10K type strain sequencing project: providing services to taxonomists for standard genome sequencing and annotation.</title>
        <authorList>
            <consortium name="The Broad Institute Genomics Platform"/>
            <consortium name="The Broad Institute Genome Sequencing Center for Infectious Disease"/>
            <person name="Wu L."/>
            <person name="Ma J."/>
        </authorList>
    </citation>
    <scope>NUCLEOTIDE SEQUENCE [LARGE SCALE GENOMIC DNA]</scope>
    <source>
        <strain evidence="14">KCTC 42195</strain>
    </source>
</reference>
<keyword evidence="9 11" id="KW-0472">Membrane</keyword>
<comment type="subcellular location">
    <subcellularLocation>
        <location evidence="1">Cell inner membrane</location>
        <topology evidence="1">Single-pass membrane protein</topology>
        <orientation evidence="1">Periplasmic side</orientation>
    </subcellularLocation>
</comment>
<evidence type="ECO:0000259" key="12">
    <source>
        <dbReference type="PROSITE" id="PS52015"/>
    </source>
</evidence>
<evidence type="ECO:0000256" key="9">
    <source>
        <dbReference type="ARBA" id="ARBA00023136"/>
    </source>
</evidence>
<accession>A0ABV7TUW4</accession>
<dbReference type="Pfam" id="PF03544">
    <property type="entry name" value="TonB_C"/>
    <property type="match status" value="1"/>
</dbReference>
<gene>
    <name evidence="13" type="ORF">ACFOKJ_10235</name>
</gene>
<name>A0ABV7TUW4_9NEIS</name>